<evidence type="ECO:0000256" key="1">
    <source>
        <dbReference type="SAM" id="MobiDB-lite"/>
    </source>
</evidence>
<feature type="non-terminal residue" evidence="2">
    <location>
        <position position="1"/>
    </location>
</feature>
<dbReference type="Proteomes" id="UP000298390">
    <property type="component" value="Unassembled WGS sequence"/>
</dbReference>
<dbReference type="STRING" id="34475.A0A4Y9Y1V2"/>
<reference evidence="2 3" key="1">
    <citation type="submission" date="2019-01" db="EMBL/GenBank/DDBJ databases">
        <title>Genome sequencing of the rare red list fungi Fomitopsis rosea.</title>
        <authorList>
            <person name="Buettner E."/>
            <person name="Kellner H."/>
        </authorList>
    </citation>
    <scope>NUCLEOTIDE SEQUENCE [LARGE SCALE GENOMIC DNA]</scope>
    <source>
        <strain evidence="2 3">DSM 105464</strain>
    </source>
</reference>
<proteinExistence type="predicted"/>
<sequence>QKAGKVNEFFTEAESEFFAEWPEISRLFGPEATVEGLSEEEMSEYGAALRRRKGQIHSKFYNDQSKTRHEKPKALSIHGLLSTGGNGPSTRAPQEVEVYSKLFYKDRIKENVDAHKKDVPHRKNIAVVRRETQIAYDNESEEVKREVRARLDALKASASAQAETSSTTTRTPADYQKAIDSVPQFLEQLFAYLAEETGWAYSVVGGGPCPDEGGALQTISYHIGTTPAGHNFKHSYMKFAEAVMDPFLKFLNAKFPPAERARWIFNDSEDDEVEPDSPGLSDTPTGAPPSEMPRSARTSALDAAANDCVTETRLAPVNNALAPVDNALAPVDNAPATNVSATNVPAAEAIADLSTALFAFGSTDDDSESTPPPTFDLSAPFTQEELNMYAGITGPSDVPNGEPSPGALVGQQESLMDLLDDAMPPPYLSAIPPSFAGPPSALPSSYFPPPPPAAFPPGPFPMHAHPPGLHAAVTVAPRVAISASPRVIVTFSYI</sequence>
<accession>A0A4Y9Y1V2</accession>
<protein>
    <submittedName>
        <fullName evidence="2">Uncharacterized protein</fullName>
    </submittedName>
</protein>
<feature type="region of interest" description="Disordered" evidence="1">
    <location>
        <begin position="269"/>
        <end position="297"/>
    </location>
</feature>
<gene>
    <name evidence="2" type="ORF">EVJ58_g7965</name>
</gene>
<name>A0A4Y9Y1V2_9APHY</name>
<evidence type="ECO:0000313" key="2">
    <source>
        <dbReference type="EMBL" id="TFY55898.1"/>
    </source>
</evidence>
<dbReference type="AlphaFoldDB" id="A0A4Y9Y1V2"/>
<organism evidence="2 3">
    <name type="scientific">Rhodofomes roseus</name>
    <dbReference type="NCBI Taxonomy" id="34475"/>
    <lineage>
        <taxon>Eukaryota</taxon>
        <taxon>Fungi</taxon>
        <taxon>Dikarya</taxon>
        <taxon>Basidiomycota</taxon>
        <taxon>Agaricomycotina</taxon>
        <taxon>Agaricomycetes</taxon>
        <taxon>Polyporales</taxon>
        <taxon>Rhodofomes</taxon>
    </lineage>
</organism>
<evidence type="ECO:0000313" key="3">
    <source>
        <dbReference type="Proteomes" id="UP000298390"/>
    </source>
</evidence>
<comment type="caution">
    <text evidence="2">The sequence shown here is derived from an EMBL/GenBank/DDBJ whole genome shotgun (WGS) entry which is preliminary data.</text>
</comment>
<dbReference type="EMBL" id="SEKV01000551">
    <property type="protein sequence ID" value="TFY55898.1"/>
    <property type="molecule type" value="Genomic_DNA"/>
</dbReference>